<organism evidence="2 4">
    <name type="scientific">Paenimyroides ceti</name>
    <dbReference type="NCBI Taxonomy" id="395087"/>
    <lineage>
        <taxon>Bacteria</taxon>
        <taxon>Pseudomonadati</taxon>
        <taxon>Bacteroidota</taxon>
        <taxon>Flavobacteriia</taxon>
        <taxon>Flavobacteriales</taxon>
        <taxon>Flavobacteriaceae</taxon>
        <taxon>Paenimyroides</taxon>
    </lineage>
</organism>
<evidence type="ECO:0000313" key="3">
    <source>
        <dbReference type="EMBL" id="MDN3710068.1"/>
    </source>
</evidence>
<gene>
    <name evidence="1" type="ORF">QW060_12955</name>
    <name evidence="2" type="ORF">QW060_17830</name>
    <name evidence="3" type="ORF">QW060_24525</name>
</gene>
<sequence length="124" mass="14628">MFTLIRQLFGKKNKTPDSIIKTHTDDFPSESINVEKIISVENDLDFLKNKLFFDFKKDEKISTVELYKLLNHYKKVSDREVNEVEKKRTLALDKKDTQQLIDLVTTSHNEQEILSCLLLLEKRI</sequence>
<protein>
    <submittedName>
        <fullName evidence="2">Uncharacterized protein</fullName>
    </submittedName>
</protein>
<evidence type="ECO:0000313" key="1">
    <source>
        <dbReference type="EMBL" id="MDN3708018.1"/>
    </source>
</evidence>
<evidence type="ECO:0000313" key="2">
    <source>
        <dbReference type="EMBL" id="MDN3708941.1"/>
    </source>
</evidence>
<dbReference type="EMBL" id="JAUFQU010000072">
    <property type="protein sequence ID" value="MDN3710068.1"/>
    <property type="molecule type" value="Genomic_DNA"/>
</dbReference>
<keyword evidence="4" id="KW-1185">Reference proteome</keyword>
<comment type="caution">
    <text evidence="2">The sequence shown here is derived from an EMBL/GenBank/DDBJ whole genome shotgun (WGS) entry which is preliminary data.</text>
</comment>
<dbReference type="EMBL" id="JAUFQU010000008">
    <property type="protein sequence ID" value="MDN3708941.1"/>
    <property type="molecule type" value="Genomic_DNA"/>
</dbReference>
<reference evidence="4" key="2">
    <citation type="journal article" date="2019" name="Int. J. Syst. Evol. Microbiol.">
        <title>The Global Catalogue of Microorganisms (GCM) 10K type strain sequencing project: providing services to taxonomists for standard genome sequencing and annotation.</title>
        <authorList>
            <consortium name="The Broad Institute Genomics Platform"/>
            <consortium name="The Broad Institute Genome Sequencing Center for Infectious Disease"/>
            <person name="Wu L."/>
            <person name="Ma J."/>
        </authorList>
    </citation>
    <scope>NUCLEOTIDE SEQUENCE [LARGE SCALE GENOMIC DNA]</scope>
    <source>
        <strain evidence="4">CECT 7184</strain>
    </source>
</reference>
<evidence type="ECO:0000313" key="4">
    <source>
        <dbReference type="Proteomes" id="UP001242368"/>
    </source>
</evidence>
<dbReference type="Proteomes" id="UP001242368">
    <property type="component" value="Unassembled WGS sequence"/>
</dbReference>
<accession>A0ABT8CXT5</accession>
<dbReference type="RefSeq" id="WP_290363906.1">
    <property type="nucleotide sequence ID" value="NZ_JAUFQU010000001.1"/>
</dbReference>
<reference evidence="2" key="1">
    <citation type="journal article" date="2014" name="Int. J. Syst. Evol. Microbiol.">
        <title>Complete genome of a new Firmicutes species belonging to the dominant human colonic microbiota ('Ruminococcus bicirculans') reveals two chromosomes and a selective capacity to utilize plant glucans.</title>
        <authorList>
            <consortium name="NISC Comparative Sequencing Program"/>
            <person name="Wegmann U."/>
            <person name="Louis P."/>
            <person name="Goesmann A."/>
            <person name="Henrissat B."/>
            <person name="Duncan S.H."/>
            <person name="Flint H.J."/>
        </authorList>
    </citation>
    <scope>NUCLEOTIDE SEQUENCE</scope>
    <source>
        <strain evidence="2">CECT 7184</strain>
    </source>
</reference>
<proteinExistence type="predicted"/>
<dbReference type="EMBL" id="JAUFQU010000001">
    <property type="protein sequence ID" value="MDN3708018.1"/>
    <property type="molecule type" value="Genomic_DNA"/>
</dbReference>
<reference evidence="2" key="3">
    <citation type="submission" date="2023-06" db="EMBL/GenBank/DDBJ databases">
        <authorList>
            <person name="Lucena T."/>
            <person name="Sun Q."/>
        </authorList>
    </citation>
    <scope>NUCLEOTIDE SEQUENCE</scope>
    <source>
        <strain evidence="2">CECT 7184</strain>
    </source>
</reference>
<name>A0ABT8CXT5_9FLAO</name>